<dbReference type="AlphaFoldDB" id="A0AAN9ADE4"/>
<name>A0AAN9ADE4_HALRR</name>
<comment type="caution">
    <text evidence="1">The sequence shown here is derived from an EMBL/GenBank/DDBJ whole genome shotgun (WGS) entry which is preliminary data.</text>
</comment>
<gene>
    <name evidence="1" type="ORF">SK128_026897</name>
</gene>
<evidence type="ECO:0000313" key="2">
    <source>
        <dbReference type="Proteomes" id="UP001381693"/>
    </source>
</evidence>
<proteinExistence type="predicted"/>
<protein>
    <submittedName>
        <fullName evidence="1">Uncharacterized protein</fullName>
    </submittedName>
</protein>
<keyword evidence="2" id="KW-1185">Reference proteome</keyword>
<reference evidence="1 2" key="1">
    <citation type="submission" date="2023-11" db="EMBL/GenBank/DDBJ databases">
        <title>Halocaridina rubra genome assembly.</title>
        <authorList>
            <person name="Smith C."/>
        </authorList>
    </citation>
    <scope>NUCLEOTIDE SEQUENCE [LARGE SCALE GENOMIC DNA]</scope>
    <source>
        <strain evidence="1">EP-1</strain>
        <tissue evidence="1">Whole</tissue>
    </source>
</reference>
<accession>A0AAN9ADE4</accession>
<dbReference type="EMBL" id="JAXCGZ010002063">
    <property type="protein sequence ID" value="KAK7084518.1"/>
    <property type="molecule type" value="Genomic_DNA"/>
</dbReference>
<sequence>MISDNILYLWPNCGPFSPPPVSATRIHRYVAGDSSSDVDDKNPCHSSTLPVVSTTVRLYLFDLNKISSDICPSLSLSSFLKREIWKMKRRKLQNTKQKIHFCKSNYSLTVTHT</sequence>
<dbReference type="Proteomes" id="UP001381693">
    <property type="component" value="Unassembled WGS sequence"/>
</dbReference>
<evidence type="ECO:0000313" key="1">
    <source>
        <dbReference type="EMBL" id="KAK7084518.1"/>
    </source>
</evidence>
<organism evidence="1 2">
    <name type="scientific">Halocaridina rubra</name>
    <name type="common">Hawaiian red shrimp</name>
    <dbReference type="NCBI Taxonomy" id="373956"/>
    <lineage>
        <taxon>Eukaryota</taxon>
        <taxon>Metazoa</taxon>
        <taxon>Ecdysozoa</taxon>
        <taxon>Arthropoda</taxon>
        <taxon>Crustacea</taxon>
        <taxon>Multicrustacea</taxon>
        <taxon>Malacostraca</taxon>
        <taxon>Eumalacostraca</taxon>
        <taxon>Eucarida</taxon>
        <taxon>Decapoda</taxon>
        <taxon>Pleocyemata</taxon>
        <taxon>Caridea</taxon>
        <taxon>Atyoidea</taxon>
        <taxon>Atyidae</taxon>
        <taxon>Halocaridina</taxon>
    </lineage>
</organism>